<sequence>MDVADRRRLAAALLGSKAAPEPEQAVHRVARGEVIAASAHTLHLATPNGEERFLFAGTASFWRGGPAAPTELRPGDDVVLRHAAGGRWVAERVWARIARVTGIISARSGDSVEVDAGHDRPRVTVVIPYRVSGRMAVRHPVLEPGYLFDAVGMWRDGVVHAVRPATTQPPVPVGELRPRRPDGERGPRVSGTVSWYDPAGGDPTAEEAHLAGAAYPALDPASDCGCAPVRGCLPLPLMSIGMTLRLRNDDTGDNGVVPIVACGSTLAHFCDRCAAGDTGQSGRLARLTLLSFVALGGDPDAGCCNATMATG</sequence>
<dbReference type="AlphaFoldDB" id="A0A7W7RN59"/>
<organism evidence="2 3">
    <name type="scientific">Lipingzhangella halophila</name>
    <dbReference type="NCBI Taxonomy" id="1783352"/>
    <lineage>
        <taxon>Bacteria</taxon>
        <taxon>Bacillati</taxon>
        <taxon>Actinomycetota</taxon>
        <taxon>Actinomycetes</taxon>
        <taxon>Streptosporangiales</taxon>
        <taxon>Nocardiopsidaceae</taxon>
        <taxon>Lipingzhangella</taxon>
    </lineage>
</organism>
<evidence type="ECO:0000313" key="3">
    <source>
        <dbReference type="Proteomes" id="UP000523007"/>
    </source>
</evidence>
<feature type="compositionally biased region" description="Basic and acidic residues" evidence="1">
    <location>
        <begin position="176"/>
        <end position="187"/>
    </location>
</feature>
<gene>
    <name evidence="2" type="ORF">F4561_005984</name>
</gene>
<protein>
    <submittedName>
        <fullName evidence="2">Uncharacterized protein</fullName>
    </submittedName>
</protein>
<evidence type="ECO:0000313" key="2">
    <source>
        <dbReference type="EMBL" id="MBB4935090.1"/>
    </source>
</evidence>
<reference evidence="2 3" key="1">
    <citation type="submission" date="2020-08" db="EMBL/GenBank/DDBJ databases">
        <title>Sequencing the genomes of 1000 actinobacteria strains.</title>
        <authorList>
            <person name="Klenk H.-P."/>
        </authorList>
    </citation>
    <scope>NUCLEOTIDE SEQUENCE [LARGE SCALE GENOMIC DNA]</scope>
    <source>
        <strain evidence="2 3">DSM 102030</strain>
    </source>
</reference>
<dbReference type="Proteomes" id="UP000523007">
    <property type="component" value="Unassembled WGS sequence"/>
</dbReference>
<dbReference type="EMBL" id="JACHJT010000002">
    <property type="protein sequence ID" value="MBB4935090.1"/>
    <property type="molecule type" value="Genomic_DNA"/>
</dbReference>
<feature type="region of interest" description="Disordered" evidence="1">
    <location>
        <begin position="165"/>
        <end position="195"/>
    </location>
</feature>
<evidence type="ECO:0000256" key="1">
    <source>
        <dbReference type="SAM" id="MobiDB-lite"/>
    </source>
</evidence>
<proteinExistence type="predicted"/>
<name>A0A7W7RN59_9ACTN</name>
<keyword evidence="3" id="KW-1185">Reference proteome</keyword>
<accession>A0A7W7RN59</accession>
<comment type="caution">
    <text evidence="2">The sequence shown here is derived from an EMBL/GenBank/DDBJ whole genome shotgun (WGS) entry which is preliminary data.</text>
</comment>